<proteinExistence type="predicted"/>
<name>A0A1L8TMP9_9ENTE</name>
<evidence type="ECO:0000313" key="2">
    <source>
        <dbReference type="Proteomes" id="UP000182077"/>
    </source>
</evidence>
<evidence type="ECO:0000313" key="1">
    <source>
        <dbReference type="EMBL" id="OJG45615.1"/>
    </source>
</evidence>
<dbReference type="Proteomes" id="UP000182077">
    <property type="component" value="Unassembled WGS sequence"/>
</dbReference>
<dbReference type="OrthoDB" id="2989832at2"/>
<dbReference type="AlphaFoldDB" id="A0A1L8TMP9"/>
<dbReference type="STRING" id="249189.RV04_GL001904"/>
<dbReference type="EMBL" id="JXKQ01000005">
    <property type="protein sequence ID" value="OJG45615.1"/>
    <property type="molecule type" value="Genomic_DNA"/>
</dbReference>
<accession>A0A1L8TMP9</accession>
<evidence type="ECO:0008006" key="3">
    <source>
        <dbReference type="Google" id="ProtNLM"/>
    </source>
</evidence>
<protein>
    <recommendedName>
        <fullName evidence="3">PepSY domain-containing protein</fullName>
    </recommendedName>
</protein>
<keyword evidence="2" id="KW-1185">Reference proteome</keyword>
<organism evidence="1 2">
    <name type="scientific">Enterococcus hermanniensis</name>
    <dbReference type="NCBI Taxonomy" id="249189"/>
    <lineage>
        <taxon>Bacteria</taxon>
        <taxon>Bacillati</taxon>
        <taxon>Bacillota</taxon>
        <taxon>Bacilli</taxon>
        <taxon>Lactobacillales</taxon>
        <taxon>Enterococcaceae</taxon>
        <taxon>Enterococcus</taxon>
    </lineage>
</organism>
<sequence>MEKAKKFMQGLMFGSALGLAGGIVAHHYYRKQQNSSPDKILDQIKAEFLKEGPIEGSWISFDTEHLQKFAISMEVLSGGITRTEDEQLVAYEFKADAKTGAVLSIERIINE</sequence>
<comment type="caution">
    <text evidence="1">The sequence shown here is derived from an EMBL/GenBank/DDBJ whole genome shotgun (WGS) entry which is preliminary data.</text>
</comment>
<dbReference type="RefSeq" id="WP_071857788.1">
    <property type="nucleotide sequence ID" value="NZ_JBHSHK010000023.1"/>
</dbReference>
<reference evidence="1 2" key="1">
    <citation type="submission" date="2014-12" db="EMBL/GenBank/DDBJ databases">
        <title>Draft genome sequences of 29 type strains of Enterococci.</title>
        <authorList>
            <person name="Zhong Z."/>
            <person name="Sun Z."/>
            <person name="Liu W."/>
            <person name="Zhang W."/>
            <person name="Zhang H."/>
        </authorList>
    </citation>
    <scope>NUCLEOTIDE SEQUENCE [LARGE SCALE GENOMIC DNA]</scope>
    <source>
        <strain evidence="1 2">DSM 17122</strain>
    </source>
</reference>
<gene>
    <name evidence="1" type="ORF">RV04_GL001904</name>
</gene>